<dbReference type="Proteomes" id="UP001597135">
    <property type="component" value="Unassembled WGS sequence"/>
</dbReference>
<dbReference type="InterPro" id="IPR036328">
    <property type="entry name" value="MliC_sf"/>
</dbReference>
<keyword evidence="3" id="KW-0564">Palmitate</keyword>
<feature type="chain" id="PRO_5045930000" evidence="5">
    <location>
        <begin position="22"/>
        <end position="207"/>
    </location>
</feature>
<dbReference type="Gene3D" id="2.40.128.200">
    <property type="match status" value="1"/>
</dbReference>
<dbReference type="Pfam" id="PF07007">
    <property type="entry name" value="LprI"/>
    <property type="match status" value="1"/>
</dbReference>
<dbReference type="PANTHER" id="PTHR37549:SF1">
    <property type="entry name" value="LIPOPROTEIN LPRI"/>
    <property type="match status" value="1"/>
</dbReference>
<proteinExistence type="predicted"/>
<feature type="domain" description="C-type lysozyme inhibitor" evidence="7">
    <location>
        <begin position="133"/>
        <end position="193"/>
    </location>
</feature>
<evidence type="ECO:0000256" key="3">
    <source>
        <dbReference type="ARBA" id="ARBA00023139"/>
    </source>
</evidence>
<evidence type="ECO:0000313" key="9">
    <source>
        <dbReference type="Proteomes" id="UP001597135"/>
    </source>
</evidence>
<feature type="signal peptide" evidence="5">
    <location>
        <begin position="1"/>
        <end position="21"/>
    </location>
</feature>
<gene>
    <name evidence="8" type="ORF">ACFQ4E_02790</name>
</gene>
<keyword evidence="9" id="KW-1185">Reference proteome</keyword>
<keyword evidence="2" id="KW-0472">Membrane</keyword>
<accession>A0ABW3ZDS2</accession>
<dbReference type="SUPFAM" id="SSF141488">
    <property type="entry name" value="YdhA-like"/>
    <property type="match status" value="1"/>
</dbReference>
<evidence type="ECO:0000259" key="6">
    <source>
        <dbReference type="Pfam" id="PF07007"/>
    </source>
</evidence>
<dbReference type="InterPro" id="IPR009739">
    <property type="entry name" value="LprI-like_N"/>
</dbReference>
<evidence type="ECO:0000259" key="7">
    <source>
        <dbReference type="Pfam" id="PF09864"/>
    </source>
</evidence>
<dbReference type="EMBL" id="JBHTMU010000003">
    <property type="protein sequence ID" value="MFD1341337.1"/>
    <property type="molecule type" value="Genomic_DNA"/>
</dbReference>
<dbReference type="RefSeq" id="WP_386801396.1">
    <property type="nucleotide sequence ID" value="NZ_JBHTMU010000003.1"/>
</dbReference>
<evidence type="ECO:0000256" key="2">
    <source>
        <dbReference type="ARBA" id="ARBA00023136"/>
    </source>
</evidence>
<dbReference type="PANTHER" id="PTHR37549">
    <property type="entry name" value="LIPOPROTEIN LPRI"/>
    <property type="match status" value="1"/>
</dbReference>
<reference evidence="9" key="1">
    <citation type="journal article" date="2019" name="Int. J. Syst. Evol. Microbiol.">
        <title>The Global Catalogue of Microorganisms (GCM) 10K type strain sequencing project: providing services to taxonomists for standard genome sequencing and annotation.</title>
        <authorList>
            <consortium name="The Broad Institute Genomics Platform"/>
            <consortium name="The Broad Institute Genome Sequencing Center for Infectious Disease"/>
            <person name="Wu L."/>
            <person name="Ma J."/>
        </authorList>
    </citation>
    <scope>NUCLEOTIDE SEQUENCE [LARGE SCALE GENOMIC DNA]</scope>
    <source>
        <strain evidence="9">CCUG 62953</strain>
    </source>
</reference>
<keyword evidence="1 5" id="KW-0732">Signal</keyword>
<dbReference type="Pfam" id="PF09864">
    <property type="entry name" value="MliC"/>
    <property type="match status" value="1"/>
</dbReference>
<evidence type="ECO:0000313" key="8">
    <source>
        <dbReference type="EMBL" id="MFD1341337.1"/>
    </source>
</evidence>
<comment type="caution">
    <text evidence="8">The sequence shown here is derived from an EMBL/GenBank/DDBJ whole genome shotgun (WGS) entry which is preliminary data.</text>
</comment>
<dbReference type="InterPro" id="IPR018660">
    <property type="entry name" value="MliC"/>
</dbReference>
<organism evidence="8 9">
    <name type="scientific">Litorisediminicola beolgyonensis</name>
    <dbReference type="NCBI Taxonomy" id="1173614"/>
    <lineage>
        <taxon>Bacteria</taxon>
        <taxon>Pseudomonadati</taxon>
        <taxon>Pseudomonadota</taxon>
        <taxon>Alphaproteobacteria</taxon>
        <taxon>Rhodobacterales</taxon>
        <taxon>Paracoccaceae</taxon>
        <taxon>Litorisediminicola</taxon>
    </lineage>
</organism>
<evidence type="ECO:0000256" key="5">
    <source>
        <dbReference type="SAM" id="SignalP"/>
    </source>
</evidence>
<sequence>MKWSFGLVMVLTSAAGIPAVAQTLSPSFDCTKADGAAEEAVCASDALAALDLETARLYELATASVEGEPLDMLQSFQRGWIKGRNECWKAEVALIDCVAASYATRIHELRASYPATQVESADAISTGPWQVTCGGLDTPVQAVFATTLVSLLWGENAVVLTRAETASGAIYDGVFYDGQPVTFWTKGQEALFMPPGGVEMACEIGSE</sequence>
<name>A0ABW3ZDS2_9RHOB</name>
<evidence type="ECO:0000256" key="1">
    <source>
        <dbReference type="ARBA" id="ARBA00022729"/>
    </source>
</evidence>
<evidence type="ECO:0000256" key="4">
    <source>
        <dbReference type="ARBA" id="ARBA00023288"/>
    </source>
</evidence>
<dbReference type="InterPro" id="IPR052755">
    <property type="entry name" value="Lysozyme_Inhibitor_LprI"/>
</dbReference>
<feature type="domain" description="Lysozyme inhibitor LprI-like N-terminal" evidence="6">
    <location>
        <begin position="30"/>
        <end position="109"/>
    </location>
</feature>
<keyword evidence="4" id="KW-0449">Lipoprotein</keyword>
<protein>
    <submittedName>
        <fullName evidence="8">MliC family protein</fullName>
    </submittedName>
</protein>